<dbReference type="Pfam" id="PF00708">
    <property type="entry name" value="Acylphosphatase"/>
    <property type="match status" value="1"/>
</dbReference>
<evidence type="ECO:0000259" key="1">
    <source>
        <dbReference type="PROSITE" id="PS51160"/>
    </source>
</evidence>
<dbReference type="GO" id="GO:0003998">
    <property type="term" value="F:acylphosphatase activity"/>
    <property type="evidence" value="ECO:0007669"/>
    <property type="project" value="InterPro"/>
</dbReference>
<dbReference type="PROSITE" id="PS00150">
    <property type="entry name" value="ACYLPHOSPHATASE_1"/>
    <property type="match status" value="1"/>
</dbReference>
<accession>A0A381Y225</accession>
<dbReference type="SUPFAM" id="SSF54975">
    <property type="entry name" value="Acylphosphatase/BLUF domain-like"/>
    <property type="match status" value="1"/>
</dbReference>
<sequence length="92" mass="10608">MTKKRIHLFIRGKVQGVFFRQAIKVIAKKNNITGWVRNLDDGRVEVLLEGDSESVNTVVEWSNIGPANARVDEVKIKTKKFKNEFLSFEVLY</sequence>
<dbReference type="PANTHER" id="PTHR47268:SF4">
    <property type="entry name" value="ACYLPHOSPHATASE"/>
    <property type="match status" value="1"/>
</dbReference>
<dbReference type="EMBL" id="UINC01017203">
    <property type="protein sequence ID" value="SVA70995.1"/>
    <property type="molecule type" value="Genomic_DNA"/>
</dbReference>
<dbReference type="InterPro" id="IPR036046">
    <property type="entry name" value="Acylphosphatase-like_dom_sf"/>
</dbReference>
<proteinExistence type="predicted"/>
<organism evidence="2">
    <name type="scientific">marine metagenome</name>
    <dbReference type="NCBI Taxonomy" id="408172"/>
    <lineage>
        <taxon>unclassified sequences</taxon>
        <taxon>metagenomes</taxon>
        <taxon>ecological metagenomes</taxon>
    </lineage>
</organism>
<dbReference type="InterPro" id="IPR001792">
    <property type="entry name" value="Acylphosphatase-like_dom"/>
</dbReference>
<dbReference type="PROSITE" id="PS00151">
    <property type="entry name" value="ACYLPHOSPHATASE_2"/>
    <property type="match status" value="1"/>
</dbReference>
<dbReference type="InterPro" id="IPR020456">
    <property type="entry name" value="Acylphosphatase"/>
</dbReference>
<gene>
    <name evidence="2" type="ORF">METZ01_LOCUS123849</name>
</gene>
<protein>
    <recommendedName>
        <fullName evidence="1">Acylphosphatase-like domain-containing protein</fullName>
    </recommendedName>
</protein>
<dbReference type="AlphaFoldDB" id="A0A381Y225"/>
<dbReference type="PANTHER" id="PTHR47268">
    <property type="entry name" value="ACYLPHOSPHATASE"/>
    <property type="match status" value="1"/>
</dbReference>
<reference evidence="2" key="1">
    <citation type="submission" date="2018-05" db="EMBL/GenBank/DDBJ databases">
        <authorList>
            <person name="Lanie J.A."/>
            <person name="Ng W.-L."/>
            <person name="Kazmierczak K.M."/>
            <person name="Andrzejewski T.M."/>
            <person name="Davidsen T.M."/>
            <person name="Wayne K.J."/>
            <person name="Tettelin H."/>
            <person name="Glass J.I."/>
            <person name="Rusch D."/>
            <person name="Podicherti R."/>
            <person name="Tsui H.-C.T."/>
            <person name="Winkler M.E."/>
        </authorList>
    </citation>
    <scope>NUCLEOTIDE SEQUENCE</scope>
</reference>
<evidence type="ECO:0000313" key="2">
    <source>
        <dbReference type="EMBL" id="SVA70995.1"/>
    </source>
</evidence>
<dbReference type="PRINTS" id="PR00112">
    <property type="entry name" value="ACYLPHPHTASE"/>
</dbReference>
<feature type="domain" description="Acylphosphatase-like" evidence="1">
    <location>
        <begin position="5"/>
        <end position="92"/>
    </location>
</feature>
<dbReference type="Gene3D" id="3.30.70.100">
    <property type="match status" value="1"/>
</dbReference>
<dbReference type="PROSITE" id="PS51160">
    <property type="entry name" value="ACYLPHOSPHATASE_3"/>
    <property type="match status" value="1"/>
</dbReference>
<dbReference type="InterPro" id="IPR017968">
    <property type="entry name" value="Acylphosphatase_CS"/>
</dbReference>
<name>A0A381Y225_9ZZZZ</name>